<organism evidence="2 3">
    <name type="scientific">Oldenlandia corymbosa var. corymbosa</name>
    <dbReference type="NCBI Taxonomy" id="529605"/>
    <lineage>
        <taxon>Eukaryota</taxon>
        <taxon>Viridiplantae</taxon>
        <taxon>Streptophyta</taxon>
        <taxon>Embryophyta</taxon>
        <taxon>Tracheophyta</taxon>
        <taxon>Spermatophyta</taxon>
        <taxon>Magnoliopsida</taxon>
        <taxon>eudicotyledons</taxon>
        <taxon>Gunneridae</taxon>
        <taxon>Pentapetalae</taxon>
        <taxon>asterids</taxon>
        <taxon>lamiids</taxon>
        <taxon>Gentianales</taxon>
        <taxon>Rubiaceae</taxon>
        <taxon>Rubioideae</taxon>
        <taxon>Spermacoceae</taxon>
        <taxon>Hedyotis-Oldenlandia complex</taxon>
        <taxon>Oldenlandia</taxon>
    </lineage>
</organism>
<dbReference type="AlphaFoldDB" id="A0AAV1E045"/>
<proteinExistence type="predicted"/>
<protein>
    <submittedName>
        <fullName evidence="2">OLC1v1014122C1</fullName>
    </submittedName>
</protein>
<dbReference type="InterPro" id="IPR017451">
    <property type="entry name" value="F-box-assoc_interact_dom"/>
</dbReference>
<dbReference type="PANTHER" id="PTHR31672:SF13">
    <property type="entry name" value="F-BOX PROTEIN CPR30-LIKE"/>
    <property type="match status" value="1"/>
</dbReference>
<reference evidence="2" key="1">
    <citation type="submission" date="2023-03" db="EMBL/GenBank/DDBJ databases">
        <authorList>
            <person name="Julca I."/>
        </authorList>
    </citation>
    <scope>NUCLEOTIDE SEQUENCE</scope>
</reference>
<gene>
    <name evidence="2" type="ORF">OLC1_LOCUS20511</name>
</gene>
<evidence type="ECO:0000313" key="3">
    <source>
        <dbReference type="Proteomes" id="UP001161247"/>
    </source>
</evidence>
<dbReference type="InterPro" id="IPR006527">
    <property type="entry name" value="F-box-assoc_dom_typ1"/>
</dbReference>
<sequence>MKLQCVCKDWRGLIRSPDFKIVHSNHPKNQDNRVILLNLVIGGTPNEPDSTIRRRPGDPCFTVFQFLSYDHNESSLRKVAPDLVSYFGQSLFIAGPCNGLLCLSHVAGVRRHCHPLSSGCECMCLWNPSTRETMTLPPRPYEYPQGFSLRFGHVGFGFDSRANAYKVLCISVPKMEITSRDEEHDWEWGLNMFDDHEVGNTYIMDHPNDHCLVDVYDLSSNSWRRVTTTDLEPVSIDNGILFRGSHHWVTYRIVSVDTAELLIAYYDMSLDVIGHMKHPGPDERDAGWFASLAMILDSPTFPMDLSDRRCALTVWVMTEYGTDSSWMKKCSVIVGEIGKVMACLNNEKLLLQSHNCSPTRKIIYSDVSSCDIRQDTWDIISQEKRYGITGYEMGAVIFKESLVPIQST</sequence>
<dbReference type="Pfam" id="PF07734">
    <property type="entry name" value="FBA_1"/>
    <property type="match status" value="1"/>
</dbReference>
<dbReference type="NCBIfam" id="TIGR01640">
    <property type="entry name" value="F_box_assoc_1"/>
    <property type="match status" value="1"/>
</dbReference>
<evidence type="ECO:0000313" key="2">
    <source>
        <dbReference type="EMBL" id="CAI9113510.1"/>
    </source>
</evidence>
<dbReference type="PANTHER" id="PTHR31672">
    <property type="entry name" value="BNACNNG10540D PROTEIN"/>
    <property type="match status" value="1"/>
</dbReference>
<accession>A0AAV1E045</accession>
<dbReference type="EMBL" id="OX459124">
    <property type="protein sequence ID" value="CAI9113510.1"/>
    <property type="molecule type" value="Genomic_DNA"/>
</dbReference>
<dbReference type="InterPro" id="IPR050796">
    <property type="entry name" value="SCF_F-box_component"/>
</dbReference>
<evidence type="ECO:0000259" key="1">
    <source>
        <dbReference type="Pfam" id="PF07734"/>
    </source>
</evidence>
<feature type="domain" description="F-box associated beta-propeller type 1" evidence="1">
    <location>
        <begin position="120"/>
        <end position="349"/>
    </location>
</feature>
<name>A0AAV1E045_OLDCO</name>
<keyword evidence="3" id="KW-1185">Reference proteome</keyword>
<dbReference type="Proteomes" id="UP001161247">
    <property type="component" value="Chromosome 7"/>
</dbReference>